<reference evidence="1 2" key="1">
    <citation type="submission" date="2024-11" db="EMBL/GenBank/DDBJ databases">
        <title>Adaptive evolution of stress response genes in parasites aligns with host niche diversity.</title>
        <authorList>
            <person name="Hahn C."/>
            <person name="Resl P."/>
        </authorList>
    </citation>
    <scope>NUCLEOTIDE SEQUENCE [LARGE SCALE GENOMIC DNA]</scope>
    <source>
        <strain evidence="1">EGGRZ-B1_66</strain>
        <tissue evidence="1">Body</tissue>
    </source>
</reference>
<dbReference type="Proteomes" id="UP001626550">
    <property type="component" value="Unassembled WGS sequence"/>
</dbReference>
<gene>
    <name evidence="1" type="ORF">Ciccas_006594</name>
</gene>
<comment type="caution">
    <text evidence="1">The sequence shown here is derived from an EMBL/GenBank/DDBJ whole genome shotgun (WGS) entry which is preliminary data.</text>
</comment>
<keyword evidence="2" id="KW-1185">Reference proteome</keyword>
<organism evidence="1 2">
    <name type="scientific">Cichlidogyrus casuarinus</name>
    <dbReference type="NCBI Taxonomy" id="1844966"/>
    <lineage>
        <taxon>Eukaryota</taxon>
        <taxon>Metazoa</taxon>
        <taxon>Spiralia</taxon>
        <taxon>Lophotrochozoa</taxon>
        <taxon>Platyhelminthes</taxon>
        <taxon>Monogenea</taxon>
        <taxon>Monopisthocotylea</taxon>
        <taxon>Dactylogyridea</taxon>
        <taxon>Ancyrocephalidae</taxon>
        <taxon>Cichlidogyrus</taxon>
    </lineage>
</organism>
<dbReference type="AlphaFoldDB" id="A0ABD2Q5W6"/>
<accession>A0ABD2Q5W6</accession>
<proteinExistence type="predicted"/>
<dbReference type="EMBL" id="JBJKFK010000907">
    <property type="protein sequence ID" value="KAL3314788.1"/>
    <property type="molecule type" value="Genomic_DNA"/>
</dbReference>
<name>A0ABD2Q5W6_9PLAT</name>
<evidence type="ECO:0000313" key="1">
    <source>
        <dbReference type="EMBL" id="KAL3314788.1"/>
    </source>
</evidence>
<protein>
    <submittedName>
        <fullName evidence="1">Uncharacterized protein</fullName>
    </submittedName>
</protein>
<evidence type="ECO:0000313" key="2">
    <source>
        <dbReference type="Proteomes" id="UP001626550"/>
    </source>
</evidence>
<sequence length="132" mass="14834">MTLSRNAEARLFEHSPGTLLRVIHNPQERSETGTYVFKNGINTVGVGAEHESLLKAKMDVPADNSSGLSSVSSFYALGQQNSLYATMSPSHMRLLFANPNRDMGNHEMVDNLRSKYMVPIRENERHQKNEQT</sequence>